<dbReference type="InterPro" id="IPR000387">
    <property type="entry name" value="Tyr_Pase_dom"/>
</dbReference>
<dbReference type="InterPro" id="IPR016130">
    <property type="entry name" value="Tyr_Pase_AS"/>
</dbReference>
<protein>
    <submittedName>
        <fullName evidence="6">Uncharacterized protein</fullName>
    </submittedName>
</protein>
<evidence type="ECO:0000256" key="1">
    <source>
        <dbReference type="ARBA" id="ARBA00007881"/>
    </source>
</evidence>
<dbReference type="PROSITE" id="PS51181">
    <property type="entry name" value="PPASE_TENSIN"/>
    <property type="match status" value="1"/>
</dbReference>
<dbReference type="Pfam" id="PF22785">
    <property type="entry name" value="Tc-R-P"/>
    <property type="match status" value="1"/>
</dbReference>
<dbReference type="Gene3D" id="3.90.190.10">
    <property type="entry name" value="Protein tyrosine phosphatase superfamily"/>
    <property type="match status" value="1"/>
</dbReference>
<evidence type="ECO:0000259" key="4">
    <source>
        <dbReference type="PROSITE" id="PS50056"/>
    </source>
</evidence>
<accession>A0A0H5QFJ6</accession>
<dbReference type="GO" id="GO:0005829">
    <property type="term" value="C:cytosol"/>
    <property type="evidence" value="ECO:0007669"/>
    <property type="project" value="TreeGrafter"/>
</dbReference>
<reference evidence="6" key="1">
    <citation type="submission" date="2015-04" db="EMBL/GenBank/DDBJ databases">
        <title>The genome sequence of the plant pathogenic Rhizarian Plasmodiophora brassicae reveals insights in its biotrophic life cycle and the origin of chitin synthesis.</title>
        <authorList>
            <person name="Schwelm A."/>
            <person name="Fogelqvist J."/>
            <person name="Knaust A."/>
            <person name="Julke S."/>
            <person name="Lilja T."/>
            <person name="Dhandapani V."/>
            <person name="Bonilla-Rosso G."/>
            <person name="Karlsson M."/>
            <person name="Shevchenko A."/>
            <person name="Choi S.R."/>
            <person name="Kim H.G."/>
            <person name="Park J.Y."/>
            <person name="Lim Y.P."/>
            <person name="Ludwig-Muller J."/>
            <person name="Dixelius C."/>
        </authorList>
    </citation>
    <scope>NUCLEOTIDE SEQUENCE</scope>
    <source>
        <tissue evidence="6">Potato root galls</tissue>
    </source>
</reference>
<dbReference type="InterPro" id="IPR045101">
    <property type="entry name" value="PTP_PTEN"/>
</dbReference>
<keyword evidence="3" id="KW-0904">Protein phosphatase</keyword>
<dbReference type="GO" id="GO:0004721">
    <property type="term" value="F:phosphoprotein phosphatase activity"/>
    <property type="evidence" value="ECO:0007669"/>
    <property type="project" value="UniProtKB-KW"/>
</dbReference>
<dbReference type="PROSITE" id="PS00383">
    <property type="entry name" value="TYR_PHOSPHATASE_1"/>
    <property type="match status" value="1"/>
</dbReference>
<sequence>MTDENQLIVMGFPSSNLEGVYRNPMEEVQRFIKTYHEDHCMVINLCSERSYDPSCFNNNVAAFPFDDHNPPPLKMMLAFCREVEAYLSVDSQNVVAVHCKAGKGRTGVMAAAYLLYSGEKATSSEALDFFAEQRTADGKGVTIPSQIRAV</sequence>
<organism evidence="6">
    <name type="scientific">Spongospora subterranea</name>
    <dbReference type="NCBI Taxonomy" id="70186"/>
    <lineage>
        <taxon>Eukaryota</taxon>
        <taxon>Sar</taxon>
        <taxon>Rhizaria</taxon>
        <taxon>Endomyxa</taxon>
        <taxon>Phytomyxea</taxon>
        <taxon>Plasmodiophorida</taxon>
        <taxon>Plasmodiophoridae</taxon>
        <taxon>Spongospora</taxon>
    </lineage>
</organism>
<comment type="similarity">
    <text evidence="1">Belongs to the PTEN phosphatase protein family.</text>
</comment>
<feature type="domain" description="Phosphatase tensin-type" evidence="5">
    <location>
        <begin position="1"/>
        <end position="150"/>
    </location>
</feature>
<dbReference type="InterPro" id="IPR029021">
    <property type="entry name" value="Prot-tyrosine_phosphatase-like"/>
</dbReference>
<evidence type="ECO:0000256" key="2">
    <source>
        <dbReference type="ARBA" id="ARBA00022801"/>
    </source>
</evidence>
<dbReference type="SUPFAM" id="SSF52799">
    <property type="entry name" value="(Phosphotyrosine protein) phosphatases II"/>
    <property type="match status" value="1"/>
</dbReference>
<dbReference type="PROSITE" id="PS50056">
    <property type="entry name" value="TYR_PHOSPHATASE_2"/>
    <property type="match status" value="1"/>
</dbReference>
<dbReference type="InterPro" id="IPR051281">
    <property type="entry name" value="Dual-spec_lipid-protein_phosph"/>
</dbReference>
<feature type="domain" description="Tyrosine specific protein phosphatases" evidence="4">
    <location>
        <begin position="77"/>
        <end position="134"/>
    </location>
</feature>
<evidence type="ECO:0000256" key="3">
    <source>
        <dbReference type="ARBA" id="ARBA00022912"/>
    </source>
</evidence>
<dbReference type="PANTHER" id="PTHR12305">
    <property type="entry name" value="PHOSPHATASE WITH HOMOLOGY TO TENSIN"/>
    <property type="match status" value="1"/>
</dbReference>
<proteinExistence type="inferred from homology"/>
<dbReference type="PANTHER" id="PTHR12305:SF60">
    <property type="entry name" value="PHOSPHATIDYLINOSITOL 3,4,5-TRISPHOSPHATE 3-PHOSPHATASE TPTE2-RELATED"/>
    <property type="match status" value="1"/>
</dbReference>
<dbReference type="InterPro" id="IPR029023">
    <property type="entry name" value="Tensin_phosphatase"/>
</dbReference>
<dbReference type="EMBL" id="HACM01000288">
    <property type="protein sequence ID" value="CRZ00730.1"/>
    <property type="molecule type" value="Transcribed_RNA"/>
</dbReference>
<name>A0A0H5QFJ6_9EUKA</name>
<dbReference type="CDD" id="cd14509">
    <property type="entry name" value="PTP_PTEN"/>
    <property type="match status" value="1"/>
</dbReference>
<evidence type="ECO:0000259" key="5">
    <source>
        <dbReference type="PROSITE" id="PS51181"/>
    </source>
</evidence>
<dbReference type="GO" id="GO:0016314">
    <property type="term" value="F:phosphatidylinositol-3,4,5-trisphosphate 3-phosphatase activity"/>
    <property type="evidence" value="ECO:0007669"/>
    <property type="project" value="TreeGrafter"/>
</dbReference>
<dbReference type="AlphaFoldDB" id="A0A0H5QFJ6"/>
<evidence type="ECO:0000313" key="6">
    <source>
        <dbReference type="EMBL" id="CRZ00730.1"/>
    </source>
</evidence>
<keyword evidence="2" id="KW-0378">Hydrolase</keyword>